<dbReference type="EMBL" id="GL883186">
    <property type="protein sequence ID" value="EGF98058.1"/>
    <property type="molecule type" value="Genomic_DNA"/>
</dbReference>
<protein>
    <submittedName>
        <fullName evidence="2">Uncharacterized protein</fullName>
    </submittedName>
</protein>
<evidence type="ECO:0000313" key="2">
    <source>
        <dbReference type="EMBL" id="EGF98058.1"/>
    </source>
</evidence>
<gene>
    <name evidence="2" type="ORF">MELLADRAFT_96188</name>
</gene>
<name>F4SBA2_MELLP</name>
<dbReference type="KEGG" id="mlr:MELLADRAFT_96188"/>
<dbReference type="HOGENOM" id="CLU_765218_0_0_1"/>
<feature type="compositionally biased region" description="Polar residues" evidence="1">
    <location>
        <begin position="1"/>
        <end position="15"/>
    </location>
</feature>
<feature type="region of interest" description="Disordered" evidence="1">
    <location>
        <begin position="212"/>
        <end position="289"/>
    </location>
</feature>
<reference evidence="3" key="1">
    <citation type="journal article" date="2011" name="Proc. Natl. Acad. Sci. U.S.A.">
        <title>Obligate biotrophy features unraveled by the genomic analysis of rust fungi.</title>
        <authorList>
            <person name="Duplessis S."/>
            <person name="Cuomo C.A."/>
            <person name="Lin Y.-C."/>
            <person name="Aerts A."/>
            <person name="Tisserant E."/>
            <person name="Veneault-Fourrey C."/>
            <person name="Joly D.L."/>
            <person name="Hacquard S."/>
            <person name="Amselem J."/>
            <person name="Cantarel B.L."/>
            <person name="Chiu R."/>
            <person name="Coutinho P.M."/>
            <person name="Feau N."/>
            <person name="Field M."/>
            <person name="Frey P."/>
            <person name="Gelhaye E."/>
            <person name="Goldberg J."/>
            <person name="Grabherr M.G."/>
            <person name="Kodira C.D."/>
            <person name="Kohler A."/>
            <person name="Kuees U."/>
            <person name="Lindquist E.A."/>
            <person name="Lucas S.M."/>
            <person name="Mago R."/>
            <person name="Mauceli E."/>
            <person name="Morin E."/>
            <person name="Murat C."/>
            <person name="Pangilinan J.L."/>
            <person name="Park R."/>
            <person name="Pearson M."/>
            <person name="Quesneville H."/>
            <person name="Rouhier N."/>
            <person name="Sakthikumar S."/>
            <person name="Salamov A.A."/>
            <person name="Schmutz J."/>
            <person name="Selles B."/>
            <person name="Shapiro H."/>
            <person name="Tanguay P."/>
            <person name="Tuskan G.A."/>
            <person name="Henrissat B."/>
            <person name="Van de Peer Y."/>
            <person name="Rouze P."/>
            <person name="Ellis J.G."/>
            <person name="Dodds P.N."/>
            <person name="Schein J.E."/>
            <person name="Zhong S."/>
            <person name="Hamelin R.C."/>
            <person name="Grigoriev I.V."/>
            <person name="Szabo L.J."/>
            <person name="Martin F."/>
        </authorList>
    </citation>
    <scope>NUCLEOTIDE SEQUENCE [LARGE SCALE GENOMIC DNA]</scope>
    <source>
        <strain evidence="3">98AG31 / pathotype 3-4-7</strain>
    </source>
</reference>
<feature type="region of interest" description="Disordered" evidence="1">
    <location>
        <begin position="166"/>
        <end position="189"/>
    </location>
</feature>
<feature type="compositionally biased region" description="Polar residues" evidence="1">
    <location>
        <begin position="49"/>
        <end position="65"/>
    </location>
</feature>
<feature type="compositionally biased region" description="Pro residues" evidence="1">
    <location>
        <begin position="67"/>
        <end position="78"/>
    </location>
</feature>
<feature type="compositionally biased region" description="Basic and acidic residues" evidence="1">
    <location>
        <begin position="79"/>
        <end position="92"/>
    </location>
</feature>
<accession>F4SBA2</accession>
<evidence type="ECO:0000313" key="3">
    <source>
        <dbReference type="Proteomes" id="UP000001072"/>
    </source>
</evidence>
<organism evidence="3">
    <name type="scientific">Melampsora larici-populina (strain 98AG31 / pathotype 3-4-7)</name>
    <name type="common">Poplar leaf rust fungus</name>
    <dbReference type="NCBI Taxonomy" id="747676"/>
    <lineage>
        <taxon>Eukaryota</taxon>
        <taxon>Fungi</taxon>
        <taxon>Dikarya</taxon>
        <taxon>Basidiomycota</taxon>
        <taxon>Pucciniomycotina</taxon>
        <taxon>Pucciniomycetes</taxon>
        <taxon>Pucciniales</taxon>
        <taxon>Melampsoraceae</taxon>
        <taxon>Melampsora</taxon>
    </lineage>
</organism>
<sequence length="362" mass="39772">MPGQGQTRFRGNSGSFWGVTGPELRYLTGDLASNGSQVPLPVLTKARSHSSGTFCPQPTSVSFDNTYPPPPPLTPPPTKHLDPRNPRSHQDSIRSSSGLIKANQASGATTGCPYNSMGTDTPPSIEEMKMFHFKPSYPYNFTFLLYHHPNRFQMAPTQSTLRFDSGYETDDNGPRRSGRITTPARLGPGMICPPSDSRQSLASSAFTFSLTNDSLTDKGKGKGKSKRARSESFAEPAIDSDAETDTPEIVSGPTRRVIPPPRRIGVGSSNQGTSKVSKKTSAVSRRRDEAEAKLALAADAGVEPDLNQDLDEENRRVRQRIQGANGQEVDEYDPPVIYFGKPFRRPNDVSFFYFHHCINENY</sequence>
<feature type="region of interest" description="Disordered" evidence="1">
    <location>
        <begin position="1"/>
        <end position="21"/>
    </location>
</feature>
<feature type="compositionally biased region" description="Low complexity" evidence="1">
    <location>
        <begin position="252"/>
        <end position="283"/>
    </location>
</feature>
<dbReference type="GeneID" id="18937507"/>
<proteinExistence type="predicted"/>
<feature type="compositionally biased region" description="Polar residues" evidence="1">
    <location>
        <begin position="93"/>
        <end position="117"/>
    </location>
</feature>
<dbReference type="RefSeq" id="XP_007418662.1">
    <property type="nucleotide sequence ID" value="XM_007418600.1"/>
</dbReference>
<evidence type="ECO:0000256" key="1">
    <source>
        <dbReference type="SAM" id="MobiDB-lite"/>
    </source>
</evidence>
<dbReference type="InParanoid" id="F4SBA2"/>
<dbReference type="Proteomes" id="UP000001072">
    <property type="component" value="Unassembled WGS sequence"/>
</dbReference>
<feature type="region of interest" description="Disordered" evidence="1">
    <location>
        <begin position="48"/>
        <end position="117"/>
    </location>
</feature>
<dbReference type="VEuPathDB" id="FungiDB:MELLADRAFT_96188"/>
<keyword evidence="3" id="KW-1185">Reference proteome</keyword>
<dbReference type="AlphaFoldDB" id="F4SBA2"/>